<dbReference type="PANTHER" id="PTHR35006:SF1">
    <property type="entry name" value="BLL2941 PROTEIN"/>
    <property type="match status" value="1"/>
</dbReference>
<evidence type="ECO:0000313" key="2">
    <source>
        <dbReference type="EMBL" id="BAI99085.1"/>
    </source>
</evidence>
<dbReference type="AlphaFoldDB" id="D4Z903"/>
<dbReference type="InterPro" id="IPR037523">
    <property type="entry name" value="VOC_core"/>
</dbReference>
<keyword evidence="3" id="KW-1185">Reference proteome</keyword>
<protein>
    <submittedName>
        <fullName evidence="2">Glyoxalase-family protein</fullName>
    </submittedName>
</protein>
<reference evidence="2 3" key="1">
    <citation type="journal article" date="2010" name="J. Bacteriol.">
        <title>Complete genome sequence of the representative gamma-hexachlorocyclohexane-degrading bacterium Sphingobium japonicum UT26.</title>
        <authorList>
            <person name="Nagata Y."/>
            <person name="Ohtsubo Y."/>
            <person name="Endo R."/>
            <person name="Ichikawa N."/>
            <person name="Ankai A."/>
            <person name="Oguchi A."/>
            <person name="Fukui S."/>
            <person name="Fujita N."/>
            <person name="Tsuda M."/>
        </authorList>
    </citation>
    <scope>NUCLEOTIDE SEQUENCE [LARGE SCALE GENOMIC DNA]</scope>
    <source>
        <strain evidence="3">DSM 16413 / CCM 7287 / MTCC 6362 / UT26 / NBRC 101211 / UT26S</strain>
        <plasmid evidence="2 3">pCHQ1</plasmid>
    </source>
</reference>
<dbReference type="InterPro" id="IPR004360">
    <property type="entry name" value="Glyas_Fos-R_dOase_dom"/>
</dbReference>
<evidence type="ECO:0000313" key="3">
    <source>
        <dbReference type="Proteomes" id="UP000007753"/>
    </source>
</evidence>
<dbReference type="HOGENOM" id="CLU_046006_6_0_5"/>
<proteinExistence type="predicted"/>
<accession>D4Z903</accession>
<dbReference type="SUPFAM" id="SSF54593">
    <property type="entry name" value="Glyoxalase/Bleomycin resistance protein/Dihydroxybiphenyl dioxygenase"/>
    <property type="match status" value="1"/>
</dbReference>
<dbReference type="PANTHER" id="PTHR35006">
    <property type="entry name" value="GLYOXALASE FAMILY PROTEIN (AFU_ORTHOLOGUE AFUA_5G14830)"/>
    <property type="match status" value="1"/>
</dbReference>
<dbReference type="GeneID" id="29275694"/>
<gene>
    <name evidence="2" type="ordered locus">SJA_P1-01330</name>
</gene>
<dbReference type="Pfam" id="PF00903">
    <property type="entry name" value="Glyoxalase"/>
    <property type="match status" value="1"/>
</dbReference>
<geneLocation type="plasmid" evidence="2 3">
    <name>pCHQ1</name>
</geneLocation>
<evidence type="ECO:0000259" key="1">
    <source>
        <dbReference type="PROSITE" id="PS51819"/>
    </source>
</evidence>
<dbReference type="EMBL" id="AP010805">
    <property type="protein sequence ID" value="BAI99085.1"/>
    <property type="molecule type" value="Genomic_DNA"/>
</dbReference>
<dbReference type="Gene3D" id="3.10.180.10">
    <property type="entry name" value="2,3-Dihydroxybiphenyl 1,2-Dioxygenase, domain 1"/>
    <property type="match status" value="1"/>
</dbReference>
<dbReference type="RefSeq" id="WP_013041676.1">
    <property type="nucleotide sequence ID" value="NC_014007.1"/>
</dbReference>
<keyword evidence="2" id="KW-0614">Plasmid</keyword>
<dbReference type="PROSITE" id="PS51819">
    <property type="entry name" value="VOC"/>
    <property type="match status" value="1"/>
</dbReference>
<dbReference type="Proteomes" id="UP000007753">
    <property type="component" value="Plasmid pCHQ1"/>
</dbReference>
<name>D4Z903_SPHIU</name>
<feature type="domain" description="VOC" evidence="1">
    <location>
        <begin position="9"/>
        <end position="129"/>
    </location>
</feature>
<dbReference type="InterPro" id="IPR029068">
    <property type="entry name" value="Glyas_Bleomycin-R_OHBP_Dase"/>
</dbReference>
<organism evidence="2 3">
    <name type="scientific">Sphingobium indicum (strain DSM 16413 / CCM 7287 / MTCC 6362 / UT26 / NBRC 101211 / UT26S)</name>
    <name type="common">Sphingobium japonicum</name>
    <dbReference type="NCBI Taxonomy" id="452662"/>
    <lineage>
        <taxon>Bacteria</taxon>
        <taxon>Pseudomonadati</taxon>
        <taxon>Pseudomonadota</taxon>
        <taxon>Alphaproteobacteria</taxon>
        <taxon>Sphingomonadales</taxon>
        <taxon>Sphingomonadaceae</taxon>
        <taxon>Sphingobium</taxon>
    </lineage>
</organism>
<dbReference type="CDD" id="cd07262">
    <property type="entry name" value="VOC_like"/>
    <property type="match status" value="1"/>
</dbReference>
<sequence length="130" mass="13008">MAVISGDGVFSHACLGASDLAQSTAFYDAALRPLGVANLGPFGDNIVLYGKDKPALLILTPGNGEAPSSNGVTVGFAASSQADVDAFHKAGLAAGGVDEGAPGPRGHLPNAYAAYLRDPAGNKVCAYTFV</sequence>
<dbReference type="KEGG" id="sjp:SJA_P1-01330"/>